<sequence>MDEQFTKYTHVNVDLDIATKRAALRASASVVGLISVRREGGETLFNASGTIYETSENGDGKYLSRIVTSASLFGSVAHKDIYIKVFTAGGIVFDGIVMGHDAHYNLAIIDIISDVLLPAARLRILDDSVSLDPISVQCSLDNARPHSRKFKICAGDMLVALGRSCKNFDIMSAAGKLR</sequence>
<reference evidence="1" key="1">
    <citation type="submission" date="2019-12" db="EMBL/GenBank/DDBJ databases">
        <authorList>
            <person name="Scholes J."/>
        </authorList>
    </citation>
    <scope>NUCLEOTIDE SEQUENCE</scope>
</reference>
<evidence type="ECO:0000313" key="1">
    <source>
        <dbReference type="EMBL" id="CAA0840219.1"/>
    </source>
</evidence>
<dbReference type="AlphaFoldDB" id="A0A9N7NW38"/>
<organism evidence="1 2">
    <name type="scientific">Striga hermonthica</name>
    <name type="common">Purple witchweed</name>
    <name type="synonym">Buchnera hermonthica</name>
    <dbReference type="NCBI Taxonomy" id="68872"/>
    <lineage>
        <taxon>Eukaryota</taxon>
        <taxon>Viridiplantae</taxon>
        <taxon>Streptophyta</taxon>
        <taxon>Embryophyta</taxon>
        <taxon>Tracheophyta</taxon>
        <taxon>Spermatophyta</taxon>
        <taxon>Magnoliopsida</taxon>
        <taxon>eudicotyledons</taxon>
        <taxon>Gunneridae</taxon>
        <taxon>Pentapetalae</taxon>
        <taxon>asterids</taxon>
        <taxon>lamiids</taxon>
        <taxon>Lamiales</taxon>
        <taxon>Orobanchaceae</taxon>
        <taxon>Buchnereae</taxon>
        <taxon>Striga</taxon>
    </lineage>
</organism>
<dbReference type="PANTHER" id="PTHR47389">
    <property type="entry name" value="OS09G0436400 PROTEIN"/>
    <property type="match status" value="1"/>
</dbReference>
<dbReference type="SUPFAM" id="SSF50494">
    <property type="entry name" value="Trypsin-like serine proteases"/>
    <property type="match status" value="1"/>
</dbReference>
<comment type="caution">
    <text evidence="1">The sequence shown here is derived from an EMBL/GenBank/DDBJ whole genome shotgun (WGS) entry which is preliminary data.</text>
</comment>
<dbReference type="OrthoDB" id="4217619at2759"/>
<dbReference type="Proteomes" id="UP001153555">
    <property type="component" value="Unassembled WGS sequence"/>
</dbReference>
<gene>
    <name evidence="1" type="ORF">SHERM_06622</name>
</gene>
<dbReference type="InterPro" id="IPR009003">
    <property type="entry name" value="Peptidase_S1_PA"/>
</dbReference>
<evidence type="ECO:0000313" key="2">
    <source>
        <dbReference type="Proteomes" id="UP001153555"/>
    </source>
</evidence>
<accession>A0A9N7NW38</accession>
<dbReference type="EMBL" id="CACSLK010031820">
    <property type="protein sequence ID" value="CAA0840219.1"/>
    <property type="molecule type" value="Genomic_DNA"/>
</dbReference>
<proteinExistence type="predicted"/>
<keyword evidence="2" id="KW-1185">Reference proteome</keyword>
<protein>
    <submittedName>
        <fullName evidence="1">Uncharacterized protein</fullName>
    </submittedName>
</protein>
<dbReference type="PANTHER" id="PTHR47389:SF4">
    <property type="entry name" value="OS09G0436400 PROTEIN"/>
    <property type="match status" value="1"/>
</dbReference>
<name>A0A9N7NW38_STRHE</name>